<dbReference type="InterPro" id="IPR037185">
    <property type="entry name" value="EmrE-like"/>
</dbReference>
<comment type="caution">
    <text evidence="3">The sequence shown here is derived from an EMBL/GenBank/DDBJ whole genome shotgun (WGS) entry which is preliminary data.</text>
</comment>
<reference evidence="3 4" key="2">
    <citation type="submission" date="2018-03" db="EMBL/GenBank/DDBJ databases">
        <title>The ancient ancestry and fast evolution of plastids.</title>
        <authorList>
            <person name="Moore K.R."/>
            <person name="Magnabosco C."/>
            <person name="Momper L."/>
            <person name="Gold D.A."/>
            <person name="Bosak T."/>
            <person name="Fournier G.P."/>
        </authorList>
    </citation>
    <scope>NUCLEOTIDE SEQUENCE [LARGE SCALE GENOMIC DNA]</scope>
    <source>
        <strain evidence="3 4">ULC18</strain>
    </source>
</reference>
<proteinExistence type="inferred from homology"/>
<gene>
    <name evidence="3" type="ORF">C7B82_16425</name>
</gene>
<feature type="transmembrane region" description="Helical" evidence="2">
    <location>
        <begin position="26"/>
        <end position="45"/>
    </location>
</feature>
<dbReference type="Pfam" id="PF00893">
    <property type="entry name" value="Multi_Drug_Res"/>
    <property type="match status" value="1"/>
</dbReference>
<dbReference type="EMBL" id="PVWK01000090">
    <property type="protein sequence ID" value="PSB27496.1"/>
    <property type="molecule type" value="Genomic_DNA"/>
</dbReference>
<comment type="similarity">
    <text evidence="1">Belongs to the drug/metabolite transporter (DMT) superfamily. Small multidrug resistance (SMR) (TC 2.A.7.1) family.</text>
</comment>
<evidence type="ECO:0000256" key="1">
    <source>
        <dbReference type="RuleBase" id="RU003942"/>
    </source>
</evidence>
<name>A0A2T1E446_9CYAN</name>
<keyword evidence="1 2" id="KW-0812">Transmembrane</keyword>
<dbReference type="GO" id="GO:0022857">
    <property type="term" value="F:transmembrane transporter activity"/>
    <property type="evidence" value="ECO:0007669"/>
    <property type="project" value="InterPro"/>
</dbReference>
<comment type="subcellular location">
    <subcellularLocation>
        <location evidence="1">Cell membrane</location>
        <topology evidence="1">Multi-pass membrane protein</topology>
    </subcellularLocation>
</comment>
<keyword evidence="2" id="KW-1133">Transmembrane helix</keyword>
<dbReference type="InterPro" id="IPR045324">
    <property type="entry name" value="Small_multidrug_res"/>
</dbReference>
<dbReference type="AlphaFoldDB" id="A0A2T1E446"/>
<reference evidence="4" key="1">
    <citation type="submission" date="2018-02" db="EMBL/GenBank/DDBJ databases">
        <authorList>
            <person name="Moore K."/>
            <person name="Momper L."/>
        </authorList>
    </citation>
    <scope>NUCLEOTIDE SEQUENCE [LARGE SCALE GENOMIC DNA]</scope>
    <source>
        <strain evidence="4">ULC18</strain>
    </source>
</reference>
<accession>A0A2T1E446</accession>
<evidence type="ECO:0000313" key="4">
    <source>
        <dbReference type="Proteomes" id="UP000239576"/>
    </source>
</evidence>
<dbReference type="GO" id="GO:0005886">
    <property type="term" value="C:plasma membrane"/>
    <property type="evidence" value="ECO:0007669"/>
    <property type="project" value="UniProtKB-SubCell"/>
</dbReference>
<feature type="transmembrane region" description="Helical" evidence="2">
    <location>
        <begin position="57"/>
        <end position="78"/>
    </location>
</feature>
<keyword evidence="4" id="KW-1185">Reference proteome</keyword>
<dbReference type="Proteomes" id="UP000239576">
    <property type="component" value="Unassembled WGS sequence"/>
</dbReference>
<protein>
    <submittedName>
        <fullName evidence="3">Small multidrug resistance protein</fullName>
    </submittedName>
</protein>
<dbReference type="RefSeq" id="WP_106257376.1">
    <property type="nucleotide sequence ID" value="NZ_CAWNSW010000117.1"/>
</dbReference>
<evidence type="ECO:0000313" key="3">
    <source>
        <dbReference type="EMBL" id="PSB27496.1"/>
    </source>
</evidence>
<keyword evidence="2" id="KW-0472">Membrane</keyword>
<dbReference type="Gene3D" id="1.10.3730.20">
    <property type="match status" value="1"/>
</dbReference>
<dbReference type="SUPFAM" id="SSF103481">
    <property type="entry name" value="Multidrug resistance efflux transporter EmrE"/>
    <property type="match status" value="1"/>
</dbReference>
<dbReference type="OrthoDB" id="21828at2"/>
<evidence type="ECO:0000256" key="2">
    <source>
        <dbReference type="SAM" id="Phobius"/>
    </source>
</evidence>
<organism evidence="3 4">
    <name type="scientific">Stenomitos frigidus ULC18</name>
    <dbReference type="NCBI Taxonomy" id="2107698"/>
    <lineage>
        <taxon>Bacteria</taxon>
        <taxon>Bacillati</taxon>
        <taxon>Cyanobacteriota</taxon>
        <taxon>Cyanophyceae</taxon>
        <taxon>Leptolyngbyales</taxon>
        <taxon>Leptolyngbyaceae</taxon>
        <taxon>Stenomitos</taxon>
    </lineage>
</organism>
<feature type="transmembrane region" description="Helical" evidence="2">
    <location>
        <begin position="84"/>
        <end position="102"/>
    </location>
</feature>
<sequence length="105" mass="11302">MYVLMAAATAVLYTVGGVFMKLSAGFSQVIPTGMVYLFFLAGVSLQTHITNNAHLGITYMLVLGLEAVSAVLFSILIFKESYTPLTIVGIFFIVLGTVFLRAEVS</sequence>